<feature type="transmembrane region" description="Helical" evidence="1">
    <location>
        <begin position="7"/>
        <end position="28"/>
    </location>
</feature>
<organism evidence="3">
    <name type="scientific">Clostridioides difficile</name>
    <name type="common">Peptoclostridium difficile</name>
    <dbReference type="NCBI Taxonomy" id="1496"/>
    <lineage>
        <taxon>Bacteria</taxon>
        <taxon>Bacillati</taxon>
        <taxon>Bacillota</taxon>
        <taxon>Clostridia</taxon>
        <taxon>Peptostreptococcales</taxon>
        <taxon>Peptostreptococcaceae</taxon>
        <taxon>Clostridioides</taxon>
    </lineage>
</organism>
<keyword evidence="1" id="KW-0472">Membrane</keyword>
<evidence type="ECO:0000259" key="2">
    <source>
        <dbReference type="Pfam" id="PF16976"/>
    </source>
</evidence>
<protein>
    <submittedName>
        <fullName evidence="3">Flp pilus assembly protein CpaB</fullName>
    </submittedName>
</protein>
<dbReference type="AlphaFoldDB" id="A0A386JC45"/>
<geneLocation type="plasmid" evidence="3">
    <name>pHSJD-312</name>
</geneLocation>
<evidence type="ECO:0000313" key="3">
    <source>
        <dbReference type="EMBL" id="AYD68730.1"/>
    </source>
</evidence>
<feature type="domain" description="Flp pilus assembly protein RcpC/CpaB" evidence="2">
    <location>
        <begin position="112"/>
        <end position="218"/>
    </location>
</feature>
<dbReference type="Pfam" id="PF16976">
    <property type="entry name" value="RcpC"/>
    <property type="match status" value="1"/>
</dbReference>
<name>A0A386JC45_CLODI</name>
<evidence type="ECO:0000256" key="1">
    <source>
        <dbReference type="SAM" id="Phobius"/>
    </source>
</evidence>
<dbReference type="InterPro" id="IPR031571">
    <property type="entry name" value="RcpC_dom"/>
</dbReference>
<keyword evidence="1" id="KW-0812">Transmembrane</keyword>
<gene>
    <name evidence="3" type="ORF">pHSJD-312_00109</name>
</gene>
<dbReference type="EMBL" id="MG973074">
    <property type="protein sequence ID" value="AYD68730.1"/>
    <property type="molecule type" value="Genomic_DNA"/>
</dbReference>
<keyword evidence="3" id="KW-0614">Plasmid</keyword>
<dbReference type="CDD" id="cd11614">
    <property type="entry name" value="SAF_CpaB_FlgA_like"/>
    <property type="match status" value="1"/>
</dbReference>
<sequence>MKLATKRIIIGCSALLIGVYICFVSPYLQKMKSQTTFVRATQEIKKGEKISSTKVREIKTTDSESLPQTSIKTKDSVVGKYAITDINKDDNVLTTKISKNRVAENEYLYGLDGKNQAISFTIKNFAAGLSGKLETGDIISILAADYGEDKETLKPAELQYVRVLAVTNAKGSDKNDEKVQKGNEEENELPTTITVQVNDIQAKLLATLEENSKMHVTLVYRGTTNNAEKFIKKQEETINLLASRNMTTPIKE</sequence>
<dbReference type="RefSeq" id="WP_021382320.1">
    <property type="nucleotide sequence ID" value="NZ_LJCL01000008.1"/>
</dbReference>
<proteinExistence type="predicted"/>
<accession>A0A386JC45</accession>
<reference evidence="3" key="1">
    <citation type="journal article" date="2018" name="Sci. Rep.">
        <title>Novel Clade C-I Clostridium difficile strains escape diagnostic tests, differ in pathogenicity potential and carry toxins on extrachromosomal elements.</title>
        <authorList>
            <person name="Ramirez-Vargas G."/>
            <person name="Lopez-Urena D."/>
            <person name="Badilla A."/>
            <person name="Orozco-Aguilar J."/>
            <person name="Murillo T."/>
            <person name="Rojas P."/>
            <person name="Riedel T."/>
            <person name="Overmann J."/>
            <person name="Gonzalez G."/>
            <person name="Chaves-Olarte E."/>
            <person name="Quesada-Gomez C."/>
            <person name="Rodriguez C."/>
        </authorList>
    </citation>
    <scope>NUCLEOTIDE SEQUENCE</scope>
    <source>
        <strain evidence="3">HSJD-312</strain>
        <plasmid evidence="3">pHSJD-312</plasmid>
    </source>
</reference>
<keyword evidence="1" id="KW-1133">Transmembrane helix</keyword>